<feature type="domain" description="L,D-TPase catalytic" evidence="8">
    <location>
        <begin position="271"/>
        <end position="431"/>
    </location>
</feature>
<evidence type="ECO:0000256" key="2">
    <source>
        <dbReference type="ARBA" id="ARBA00005992"/>
    </source>
</evidence>
<gene>
    <name evidence="9" type="ORF">DD559_08200</name>
</gene>
<evidence type="ECO:0000259" key="8">
    <source>
        <dbReference type="PROSITE" id="PS52029"/>
    </source>
</evidence>
<feature type="active site" description="Proton donor/acceptor" evidence="7">
    <location>
        <position position="378"/>
    </location>
</feature>
<organism evidence="9 10">
    <name type="scientific">Sphingomonas pokkalii</name>
    <dbReference type="NCBI Taxonomy" id="2175090"/>
    <lineage>
        <taxon>Bacteria</taxon>
        <taxon>Pseudomonadati</taxon>
        <taxon>Pseudomonadota</taxon>
        <taxon>Alphaproteobacteria</taxon>
        <taxon>Sphingomonadales</taxon>
        <taxon>Sphingomonadaceae</taxon>
        <taxon>Sphingomonas</taxon>
    </lineage>
</organism>
<dbReference type="GO" id="GO:0009252">
    <property type="term" value="P:peptidoglycan biosynthetic process"/>
    <property type="evidence" value="ECO:0007669"/>
    <property type="project" value="UniProtKB-UniPathway"/>
</dbReference>
<keyword evidence="4 7" id="KW-0133">Cell shape</keyword>
<dbReference type="GO" id="GO:0071555">
    <property type="term" value="P:cell wall organization"/>
    <property type="evidence" value="ECO:0007669"/>
    <property type="project" value="UniProtKB-UniRule"/>
</dbReference>
<keyword evidence="10" id="KW-1185">Reference proteome</keyword>
<dbReference type="Pfam" id="PF01471">
    <property type="entry name" value="PG_binding_1"/>
    <property type="match status" value="1"/>
</dbReference>
<dbReference type="InterPro" id="IPR036366">
    <property type="entry name" value="PGBDSf"/>
</dbReference>
<dbReference type="InterPro" id="IPR002477">
    <property type="entry name" value="Peptidoglycan-bd-like"/>
</dbReference>
<dbReference type="PROSITE" id="PS52029">
    <property type="entry name" value="LD_TPASE"/>
    <property type="match status" value="1"/>
</dbReference>
<evidence type="ECO:0000313" key="9">
    <source>
        <dbReference type="EMBL" id="PVX31417.1"/>
    </source>
</evidence>
<reference evidence="9 10" key="1">
    <citation type="submission" date="2018-05" db="EMBL/GenBank/DDBJ databases">
        <title>Description of Sphingomonas pokkalii sp nov, isolated from the rhizosphere of saline tolerant pokkali rice and its draft genome analysis.</title>
        <authorList>
            <person name="Menon R."/>
            <person name="Kumari S."/>
            <person name="Rameshkumar N."/>
        </authorList>
    </citation>
    <scope>NUCLEOTIDE SEQUENCE [LARGE SCALE GENOMIC DNA]</scope>
    <source>
        <strain evidence="9 10">L3B27</strain>
    </source>
</reference>
<dbReference type="Pfam" id="PF03734">
    <property type="entry name" value="YkuD"/>
    <property type="match status" value="1"/>
</dbReference>
<proteinExistence type="inferred from homology"/>
<protein>
    <submittedName>
        <fullName evidence="9">Murein L,D-transpeptidase</fullName>
    </submittedName>
</protein>
<evidence type="ECO:0000256" key="3">
    <source>
        <dbReference type="ARBA" id="ARBA00022679"/>
    </source>
</evidence>
<dbReference type="GO" id="GO:0016740">
    <property type="term" value="F:transferase activity"/>
    <property type="evidence" value="ECO:0007669"/>
    <property type="project" value="UniProtKB-KW"/>
</dbReference>
<evidence type="ECO:0000256" key="5">
    <source>
        <dbReference type="ARBA" id="ARBA00022984"/>
    </source>
</evidence>
<dbReference type="PANTHER" id="PTHR41533">
    <property type="entry name" value="L,D-TRANSPEPTIDASE HI_1667-RELATED"/>
    <property type="match status" value="1"/>
</dbReference>
<dbReference type="AlphaFoldDB" id="A0A2U0SJ95"/>
<dbReference type="SUPFAM" id="SSF47090">
    <property type="entry name" value="PGBD-like"/>
    <property type="match status" value="1"/>
</dbReference>
<dbReference type="InterPro" id="IPR052905">
    <property type="entry name" value="LD-transpeptidase_YkuD-like"/>
</dbReference>
<dbReference type="SUPFAM" id="SSF141523">
    <property type="entry name" value="L,D-transpeptidase catalytic domain-like"/>
    <property type="match status" value="1"/>
</dbReference>
<dbReference type="OrthoDB" id="9778545at2"/>
<dbReference type="EMBL" id="QENQ01000001">
    <property type="protein sequence ID" value="PVX31417.1"/>
    <property type="molecule type" value="Genomic_DNA"/>
</dbReference>
<keyword evidence="6 7" id="KW-0961">Cell wall biogenesis/degradation</keyword>
<keyword evidence="5 7" id="KW-0573">Peptidoglycan synthesis</keyword>
<dbReference type="InterPro" id="IPR036365">
    <property type="entry name" value="PGBD-like_sf"/>
</dbReference>
<name>A0A2U0SJ95_9SPHN</name>
<dbReference type="InterPro" id="IPR038063">
    <property type="entry name" value="Transpep_catalytic_dom"/>
</dbReference>
<dbReference type="PANTHER" id="PTHR41533:SF1">
    <property type="entry name" value="L,D-TRANSPEPTIDASE YCBB-RELATED"/>
    <property type="match status" value="1"/>
</dbReference>
<evidence type="ECO:0000256" key="6">
    <source>
        <dbReference type="ARBA" id="ARBA00023316"/>
    </source>
</evidence>
<evidence type="ECO:0000256" key="1">
    <source>
        <dbReference type="ARBA" id="ARBA00004752"/>
    </source>
</evidence>
<dbReference type="GO" id="GO:0004180">
    <property type="term" value="F:carboxypeptidase activity"/>
    <property type="evidence" value="ECO:0007669"/>
    <property type="project" value="UniProtKB-ARBA"/>
</dbReference>
<dbReference type="Pfam" id="PF20142">
    <property type="entry name" value="Scaffold"/>
    <property type="match status" value="1"/>
</dbReference>
<dbReference type="InterPro" id="IPR045380">
    <property type="entry name" value="LD_TPept_scaffold_dom"/>
</dbReference>
<accession>A0A2U0SJ95</accession>
<dbReference type="Gene3D" id="2.40.440.10">
    <property type="entry name" value="L,D-transpeptidase catalytic domain-like"/>
    <property type="match status" value="1"/>
</dbReference>
<comment type="similarity">
    <text evidence="2">Belongs to the YkuD family.</text>
</comment>
<evidence type="ECO:0000256" key="4">
    <source>
        <dbReference type="ARBA" id="ARBA00022960"/>
    </source>
</evidence>
<evidence type="ECO:0000256" key="7">
    <source>
        <dbReference type="PROSITE-ProRule" id="PRU01373"/>
    </source>
</evidence>
<dbReference type="CDD" id="cd16913">
    <property type="entry name" value="YkuD_like"/>
    <property type="match status" value="1"/>
</dbReference>
<comment type="caution">
    <text evidence="9">The sequence shown here is derived from an EMBL/GenBank/DDBJ whole genome shotgun (WGS) entry which is preliminary data.</text>
</comment>
<comment type="pathway">
    <text evidence="1 7">Cell wall biogenesis; peptidoglycan biosynthesis.</text>
</comment>
<dbReference type="Proteomes" id="UP000245890">
    <property type="component" value="Unassembled WGS sequence"/>
</dbReference>
<dbReference type="Gene3D" id="1.10.101.10">
    <property type="entry name" value="PGBD-like superfamily/PGBD"/>
    <property type="match status" value="1"/>
</dbReference>
<dbReference type="GO" id="GO:0008360">
    <property type="term" value="P:regulation of cell shape"/>
    <property type="evidence" value="ECO:0007669"/>
    <property type="project" value="UniProtKB-UniRule"/>
</dbReference>
<keyword evidence="3" id="KW-0808">Transferase</keyword>
<dbReference type="UniPathway" id="UPA00219"/>
<evidence type="ECO:0000313" key="10">
    <source>
        <dbReference type="Proteomes" id="UP000245890"/>
    </source>
</evidence>
<sequence>MSQRSGVPTSAGDAAPTLRSLANTPELQRFYERVGWRLVWNEAASRALEDVIARRADHGLDRLPFLPSIEAGETPIARDVALTRAALRYARALATGVVDPATLHAVYTLPRPDIDVVAGLASALDRGELTSWLAGLAPQDADYRQLSEAYRAAVAEQQRDSGGAPRIAAAGLIRPGDQDDRVPAIAKQLAAEGYLLTPGSTAPVRPAPSRLYTSDIADAVRALQRDYGLAEDGVVGPRTIEVLNLSPADRARAIAVALERLRWLARNPPATRIDVNIAAARLAYYRDGMLVDSRKVIVGKPGRETPLLSSPIYRLVANPTWTIPKSIENTELAHVGPDYLASHNMVRRGGYIVQQPGPDNALGMVKFDMINDQAIYLHDTSAPGLFERSQRHLSHGCVRVEDALGFAQLLAEDEGVADRWQAASGSGAQTFVPLPVRIPVRLLYQNAFVDETGRVTVRTDPYDWNGPVARALGFDDGAHTRTQADAIDIGP</sequence>
<dbReference type="InterPro" id="IPR005490">
    <property type="entry name" value="LD_TPept_cat_dom"/>
</dbReference>
<feature type="active site" description="Nucleophile" evidence="7">
    <location>
        <position position="397"/>
    </location>
</feature>